<sequence>MDHAFEAGCHRQPICFFAQYCQIKRNGKERSLFGASEAQIKVKDSTGTLVGLGTADKQGDFSIDVERDEFYELEISF</sequence>
<organism evidence="2 3">
    <name type="scientific">Paenibacillus spongiae</name>
    <dbReference type="NCBI Taxonomy" id="2909671"/>
    <lineage>
        <taxon>Bacteria</taxon>
        <taxon>Bacillati</taxon>
        <taxon>Bacillota</taxon>
        <taxon>Bacilli</taxon>
        <taxon>Bacillales</taxon>
        <taxon>Paenibacillaceae</taxon>
        <taxon>Paenibacillus</taxon>
    </lineage>
</organism>
<dbReference type="InterPro" id="IPR041498">
    <property type="entry name" value="Big_6"/>
</dbReference>
<evidence type="ECO:0000313" key="3">
    <source>
        <dbReference type="Proteomes" id="UP001057877"/>
    </source>
</evidence>
<name>A0ABY5S8C7_9BACL</name>
<dbReference type="Pfam" id="PF17936">
    <property type="entry name" value="Big_6"/>
    <property type="match status" value="1"/>
</dbReference>
<proteinExistence type="predicted"/>
<gene>
    <name evidence="2" type="ORF">L1F29_25585</name>
</gene>
<keyword evidence="3" id="KW-1185">Reference proteome</keyword>
<dbReference type="RefSeq" id="WP_258384873.1">
    <property type="nucleotide sequence ID" value="NZ_CP091430.1"/>
</dbReference>
<evidence type="ECO:0000313" key="2">
    <source>
        <dbReference type="EMBL" id="UVI28785.1"/>
    </source>
</evidence>
<feature type="domain" description="Bacterial Ig" evidence="1">
    <location>
        <begin position="34"/>
        <end position="67"/>
    </location>
</feature>
<evidence type="ECO:0000259" key="1">
    <source>
        <dbReference type="Pfam" id="PF17936"/>
    </source>
</evidence>
<dbReference type="EMBL" id="CP091430">
    <property type="protein sequence ID" value="UVI28785.1"/>
    <property type="molecule type" value="Genomic_DNA"/>
</dbReference>
<dbReference type="Proteomes" id="UP001057877">
    <property type="component" value="Chromosome"/>
</dbReference>
<protein>
    <recommendedName>
        <fullName evidence="1">Bacterial Ig domain-containing protein</fullName>
    </recommendedName>
</protein>
<accession>A0ABY5S8C7</accession>
<reference evidence="2" key="1">
    <citation type="submission" date="2022-01" db="EMBL/GenBank/DDBJ databases">
        <title>Paenibacillus spongiae sp. nov., isolated from marine sponge.</title>
        <authorList>
            <person name="Li Z."/>
            <person name="Zhang M."/>
        </authorList>
    </citation>
    <scope>NUCLEOTIDE SEQUENCE</scope>
    <source>
        <strain evidence="2">PHS-Z3</strain>
    </source>
</reference>